<evidence type="ECO:0000313" key="3">
    <source>
        <dbReference type="Proteomes" id="UP000184301"/>
    </source>
</evidence>
<feature type="domain" description="Fe-containing alcohol dehydrogenase-like C-terminal" evidence="1">
    <location>
        <begin position="4"/>
        <end position="117"/>
    </location>
</feature>
<evidence type="ECO:0000313" key="2">
    <source>
        <dbReference type="EMBL" id="SHK61533.1"/>
    </source>
</evidence>
<dbReference type="Gene3D" id="1.20.1090.10">
    <property type="entry name" value="Dehydroquinate synthase-like - alpha domain"/>
    <property type="match status" value="1"/>
</dbReference>
<sequence length="118" mass="13050">MLGQSVGAYTDATHGMTLSAVSLPYYRYIMPYGLAKFCRFAVNVWGVDTNGKCDERIAEEGLSKMEGWMKELGLVRNLRELGATEDMLTGIADGTFIMEGGYKVLTHDEVLDILKSCL</sequence>
<dbReference type="EMBL" id="FQZY01000064">
    <property type="protein sequence ID" value="SHK61533.1"/>
    <property type="molecule type" value="Genomic_DNA"/>
</dbReference>
<evidence type="ECO:0000259" key="1">
    <source>
        <dbReference type="Pfam" id="PF25137"/>
    </source>
</evidence>
<proteinExistence type="predicted"/>
<keyword evidence="3" id="KW-1185">Reference proteome</keyword>
<accession>A0A1M6TXB5</accession>
<dbReference type="AlphaFoldDB" id="A0A1M6TXB5"/>
<dbReference type="SUPFAM" id="SSF56796">
    <property type="entry name" value="Dehydroquinate synthase-like"/>
    <property type="match status" value="1"/>
</dbReference>
<protein>
    <submittedName>
        <fullName evidence="2">Iron-containing alcohol dehydrogenase</fullName>
    </submittedName>
</protein>
<gene>
    <name evidence="2" type="ORF">SAMN02745243_03345</name>
</gene>
<dbReference type="STRING" id="1121950.SAMN02745243_03345"/>
<name>A0A1M6TXB5_9FIRM</name>
<dbReference type="Pfam" id="PF25137">
    <property type="entry name" value="ADH_Fe_C"/>
    <property type="match status" value="1"/>
</dbReference>
<dbReference type="InterPro" id="IPR056798">
    <property type="entry name" value="ADH_Fe_C"/>
</dbReference>
<organism evidence="2 3">
    <name type="scientific">Hespellia stercorisuis DSM 15480</name>
    <dbReference type="NCBI Taxonomy" id="1121950"/>
    <lineage>
        <taxon>Bacteria</taxon>
        <taxon>Bacillati</taxon>
        <taxon>Bacillota</taxon>
        <taxon>Clostridia</taxon>
        <taxon>Lachnospirales</taxon>
        <taxon>Lachnospiraceae</taxon>
        <taxon>Hespellia</taxon>
    </lineage>
</organism>
<dbReference type="Proteomes" id="UP000184301">
    <property type="component" value="Unassembled WGS sequence"/>
</dbReference>
<reference evidence="2 3" key="1">
    <citation type="submission" date="2016-11" db="EMBL/GenBank/DDBJ databases">
        <authorList>
            <person name="Jaros S."/>
            <person name="Januszkiewicz K."/>
            <person name="Wedrychowicz H."/>
        </authorList>
    </citation>
    <scope>NUCLEOTIDE SEQUENCE [LARGE SCALE GENOMIC DNA]</scope>
    <source>
        <strain evidence="2 3">DSM 15480</strain>
    </source>
</reference>